<protein>
    <submittedName>
        <fullName evidence="1">Uncharacterized protein</fullName>
    </submittedName>
</protein>
<gene>
    <name evidence="1" type="ORF">E5676_scaffold255G005950</name>
</gene>
<dbReference type="EMBL" id="SSTD01010113">
    <property type="protein sequence ID" value="TYK12997.1"/>
    <property type="molecule type" value="Genomic_DNA"/>
</dbReference>
<dbReference type="AlphaFoldDB" id="A0A5D3CM28"/>
<reference evidence="1 2" key="1">
    <citation type="submission" date="2019-08" db="EMBL/GenBank/DDBJ databases">
        <title>Draft genome sequences of two oriental melons (Cucumis melo L. var makuwa).</title>
        <authorList>
            <person name="Kwon S.-Y."/>
        </authorList>
    </citation>
    <scope>NUCLEOTIDE SEQUENCE [LARGE SCALE GENOMIC DNA]</scope>
    <source>
        <strain evidence="2">cv. Chang Bougi</strain>
        <tissue evidence="1">Leaf</tissue>
    </source>
</reference>
<dbReference type="Proteomes" id="UP000321947">
    <property type="component" value="Unassembled WGS sequence"/>
</dbReference>
<evidence type="ECO:0000313" key="2">
    <source>
        <dbReference type="Proteomes" id="UP000321947"/>
    </source>
</evidence>
<evidence type="ECO:0000313" key="1">
    <source>
        <dbReference type="EMBL" id="TYK12997.1"/>
    </source>
</evidence>
<proteinExistence type="predicted"/>
<accession>A0A5D3CM28</accession>
<organism evidence="1 2">
    <name type="scientific">Cucumis melo var. makuwa</name>
    <name type="common">Oriental melon</name>
    <dbReference type="NCBI Taxonomy" id="1194695"/>
    <lineage>
        <taxon>Eukaryota</taxon>
        <taxon>Viridiplantae</taxon>
        <taxon>Streptophyta</taxon>
        <taxon>Embryophyta</taxon>
        <taxon>Tracheophyta</taxon>
        <taxon>Spermatophyta</taxon>
        <taxon>Magnoliopsida</taxon>
        <taxon>eudicotyledons</taxon>
        <taxon>Gunneridae</taxon>
        <taxon>Pentapetalae</taxon>
        <taxon>rosids</taxon>
        <taxon>fabids</taxon>
        <taxon>Cucurbitales</taxon>
        <taxon>Cucurbitaceae</taxon>
        <taxon>Benincaseae</taxon>
        <taxon>Cucumis</taxon>
    </lineage>
</organism>
<sequence>MGKFSWPEKKECDGKRKEIELPEGFVWLEWSQTILITESWATSYRIPLIFTIHLCKQDQSRLGVYDNSQPTAVTSAVKLTRVRSPDTPYPIPPLLVYSSVF</sequence>
<name>A0A5D3CM28_CUCMM</name>
<comment type="caution">
    <text evidence="1">The sequence shown here is derived from an EMBL/GenBank/DDBJ whole genome shotgun (WGS) entry which is preliminary data.</text>
</comment>